<dbReference type="EMBL" id="CP029347">
    <property type="protein sequence ID" value="AWL10883.1"/>
    <property type="molecule type" value="Genomic_DNA"/>
</dbReference>
<dbReference type="GO" id="GO:0016491">
    <property type="term" value="F:oxidoreductase activity"/>
    <property type="evidence" value="ECO:0007669"/>
    <property type="project" value="TreeGrafter"/>
</dbReference>
<sequence>MSSALVIGASGGIGQALVARLLKAESYERIFTVSRRDVAMSDERVISSIFDTSDEEQIKAYCAQLKSQGAELTLAVCCVGVLHDEYVFPEKKLEEIKAGVLNHYFNVNAITPMLWVSHLVGLFPFKDSAVMAALSARVGSIGDNRLGGWYGYRASKAALNMLVKSAQIEYRRRAKGTALLAYHPGTVNTNLSEPFQAGVPQEKLFTPEFTARQLLEIAKGLDAEQGPFYLDWQGKPIEW</sequence>
<dbReference type="Proteomes" id="UP000245728">
    <property type="component" value="Chromosome"/>
</dbReference>
<dbReference type="KEGG" id="salh:HMF8227_00377"/>
<proteinExistence type="predicted"/>
<dbReference type="InterPro" id="IPR036291">
    <property type="entry name" value="NAD(P)-bd_dom_sf"/>
</dbReference>
<dbReference type="SUPFAM" id="SSF51735">
    <property type="entry name" value="NAD(P)-binding Rossmann-fold domains"/>
    <property type="match status" value="1"/>
</dbReference>
<protein>
    <recommendedName>
        <fullName evidence="3">Short-chain dehydrogenase</fullName>
    </recommendedName>
</protein>
<keyword evidence="2" id="KW-1185">Reference proteome</keyword>
<evidence type="ECO:0000313" key="1">
    <source>
        <dbReference type="EMBL" id="AWL10883.1"/>
    </source>
</evidence>
<organism evidence="1 2">
    <name type="scientific">Saliniradius amylolyticus</name>
    <dbReference type="NCBI Taxonomy" id="2183582"/>
    <lineage>
        <taxon>Bacteria</taxon>
        <taxon>Pseudomonadati</taxon>
        <taxon>Pseudomonadota</taxon>
        <taxon>Gammaproteobacteria</taxon>
        <taxon>Alteromonadales</taxon>
        <taxon>Alteromonadaceae</taxon>
        <taxon>Saliniradius</taxon>
    </lineage>
</organism>
<dbReference type="InterPro" id="IPR002347">
    <property type="entry name" value="SDR_fam"/>
</dbReference>
<dbReference type="Pfam" id="PF00106">
    <property type="entry name" value="adh_short"/>
    <property type="match status" value="1"/>
</dbReference>
<evidence type="ECO:0008006" key="3">
    <source>
        <dbReference type="Google" id="ProtNLM"/>
    </source>
</evidence>
<dbReference type="Gene3D" id="3.40.50.720">
    <property type="entry name" value="NAD(P)-binding Rossmann-like Domain"/>
    <property type="match status" value="1"/>
</dbReference>
<dbReference type="RefSeq" id="WP_109338567.1">
    <property type="nucleotide sequence ID" value="NZ_CP029347.1"/>
</dbReference>
<accession>A0A2S2DZU6</accession>
<dbReference type="AlphaFoldDB" id="A0A2S2DZU6"/>
<gene>
    <name evidence="1" type="ORF">HMF8227_00377</name>
</gene>
<name>A0A2S2DZU6_9ALTE</name>
<dbReference type="GO" id="GO:0005737">
    <property type="term" value="C:cytoplasm"/>
    <property type="evidence" value="ECO:0007669"/>
    <property type="project" value="TreeGrafter"/>
</dbReference>
<dbReference type="PANTHER" id="PTHR43544">
    <property type="entry name" value="SHORT-CHAIN DEHYDROGENASE/REDUCTASE"/>
    <property type="match status" value="1"/>
</dbReference>
<dbReference type="InterPro" id="IPR051468">
    <property type="entry name" value="Fungal_SecMetab_SDRs"/>
</dbReference>
<dbReference type="PRINTS" id="PR00081">
    <property type="entry name" value="GDHRDH"/>
</dbReference>
<dbReference type="PANTHER" id="PTHR43544:SF12">
    <property type="entry name" value="NAD(P)-BINDING ROSSMANN-FOLD SUPERFAMILY PROTEIN"/>
    <property type="match status" value="1"/>
</dbReference>
<evidence type="ECO:0000313" key="2">
    <source>
        <dbReference type="Proteomes" id="UP000245728"/>
    </source>
</evidence>
<reference evidence="1 2" key="1">
    <citation type="submission" date="2018-05" db="EMBL/GenBank/DDBJ databases">
        <title>Salinimonas sp. HMF8227 Genome sequencing and assembly.</title>
        <authorList>
            <person name="Kang H."/>
            <person name="Kang J."/>
            <person name="Cha I."/>
            <person name="Kim H."/>
            <person name="Joh K."/>
        </authorList>
    </citation>
    <scope>NUCLEOTIDE SEQUENCE [LARGE SCALE GENOMIC DNA]</scope>
    <source>
        <strain evidence="1 2">HMF8227</strain>
    </source>
</reference>
<dbReference type="OrthoDB" id="9785826at2"/>